<name>A0A3M0BWQ1_9PROT</name>
<dbReference type="SUPFAM" id="SSF53335">
    <property type="entry name" value="S-adenosyl-L-methionine-dependent methyltransferases"/>
    <property type="match status" value="1"/>
</dbReference>
<evidence type="ECO:0000256" key="1">
    <source>
        <dbReference type="ARBA" id="ARBA00022603"/>
    </source>
</evidence>
<protein>
    <submittedName>
        <fullName evidence="4">Methyltransferase family protein</fullName>
    </submittedName>
</protein>
<keyword evidence="2 4" id="KW-0808">Transferase</keyword>
<dbReference type="EMBL" id="REFR01000016">
    <property type="protein sequence ID" value="RMB01522.1"/>
    <property type="molecule type" value="Genomic_DNA"/>
</dbReference>
<proteinExistence type="predicted"/>
<dbReference type="Gene3D" id="3.40.50.150">
    <property type="entry name" value="Vaccinia Virus protein VP39"/>
    <property type="match status" value="1"/>
</dbReference>
<sequence length="296" mass="32070">MTHTDQPRLFDGPARRRNLVRAEQYGTGAAFLIDEVASRLADRLADVARDFTTILDVGGRMHTSGSGFPANGTVTTVPFHDSQGNETACKRLTDNESLPVESGNSDLVVSNLSLHAINDLPGLLIQINRALKPDGLFMASLFGGETLHELRHALLAAESEITGGAHPRIAPMADVRDLGSLLQRAGFALPVADMDTITVTYDHPVKLMHDLRAMGEANCLTDRSHRFMRRDVLMRACALYSDRHGGANGRIPATFQIVYLTGWHPDESQPQPLKPGSGKVSLSSALKSAIGKEEKT</sequence>
<dbReference type="Pfam" id="PF13489">
    <property type="entry name" value="Methyltransf_23"/>
    <property type="match status" value="1"/>
</dbReference>
<keyword evidence="1 4" id="KW-0489">Methyltransferase</keyword>
<evidence type="ECO:0000313" key="5">
    <source>
        <dbReference type="Proteomes" id="UP000271227"/>
    </source>
</evidence>
<evidence type="ECO:0000256" key="3">
    <source>
        <dbReference type="SAM" id="MobiDB-lite"/>
    </source>
</evidence>
<reference evidence="4 5" key="1">
    <citation type="submission" date="2018-10" db="EMBL/GenBank/DDBJ databases">
        <title>Genomic Encyclopedia of Archaeal and Bacterial Type Strains, Phase II (KMG-II): from individual species to whole genera.</title>
        <authorList>
            <person name="Goeker M."/>
        </authorList>
    </citation>
    <scope>NUCLEOTIDE SEQUENCE [LARGE SCALE GENOMIC DNA]</scope>
    <source>
        <strain evidence="4 5">DSM 25217</strain>
    </source>
</reference>
<dbReference type="AlphaFoldDB" id="A0A3M0BWQ1"/>
<comment type="caution">
    <text evidence="4">The sequence shown here is derived from an EMBL/GenBank/DDBJ whole genome shotgun (WGS) entry which is preliminary data.</text>
</comment>
<gene>
    <name evidence="4" type="ORF">BXY39_3709</name>
</gene>
<evidence type="ECO:0000313" key="4">
    <source>
        <dbReference type="EMBL" id="RMB01522.1"/>
    </source>
</evidence>
<dbReference type="Proteomes" id="UP000271227">
    <property type="component" value="Unassembled WGS sequence"/>
</dbReference>
<dbReference type="PANTHER" id="PTHR13090:SF1">
    <property type="entry name" value="ARGININE-HYDROXYLASE NDUFAF5, MITOCHONDRIAL"/>
    <property type="match status" value="1"/>
</dbReference>
<dbReference type="InterPro" id="IPR050602">
    <property type="entry name" value="Malonyl-ACP_OMT"/>
</dbReference>
<dbReference type="InterPro" id="IPR029063">
    <property type="entry name" value="SAM-dependent_MTases_sf"/>
</dbReference>
<dbReference type="PANTHER" id="PTHR13090">
    <property type="entry name" value="ARGININE-HYDROXYLASE NDUFAF5, MITOCHONDRIAL"/>
    <property type="match status" value="1"/>
</dbReference>
<evidence type="ECO:0000256" key="2">
    <source>
        <dbReference type="ARBA" id="ARBA00022679"/>
    </source>
</evidence>
<keyword evidence="5" id="KW-1185">Reference proteome</keyword>
<dbReference type="GO" id="GO:0032259">
    <property type="term" value="P:methylation"/>
    <property type="evidence" value="ECO:0007669"/>
    <property type="project" value="UniProtKB-KW"/>
</dbReference>
<dbReference type="InParanoid" id="A0A3M0BWQ1"/>
<dbReference type="OrthoDB" id="9793723at2"/>
<dbReference type="GO" id="GO:0008168">
    <property type="term" value="F:methyltransferase activity"/>
    <property type="evidence" value="ECO:0007669"/>
    <property type="project" value="UniProtKB-KW"/>
</dbReference>
<accession>A0A3M0BWQ1</accession>
<organism evidence="4 5">
    <name type="scientific">Eilatimonas milleporae</name>
    <dbReference type="NCBI Taxonomy" id="911205"/>
    <lineage>
        <taxon>Bacteria</taxon>
        <taxon>Pseudomonadati</taxon>
        <taxon>Pseudomonadota</taxon>
        <taxon>Alphaproteobacteria</taxon>
        <taxon>Kordiimonadales</taxon>
        <taxon>Kordiimonadaceae</taxon>
        <taxon>Eilatimonas</taxon>
    </lineage>
</organism>
<dbReference type="RefSeq" id="WP_121940337.1">
    <property type="nucleotide sequence ID" value="NZ_REFR01000016.1"/>
</dbReference>
<feature type="region of interest" description="Disordered" evidence="3">
    <location>
        <begin position="267"/>
        <end position="296"/>
    </location>
</feature>